<evidence type="ECO:0000256" key="2">
    <source>
        <dbReference type="ARBA" id="ARBA00023157"/>
    </source>
</evidence>
<gene>
    <name evidence="5" type="ORF">AMON00008_LOCUS60512</name>
</gene>
<reference evidence="5" key="1">
    <citation type="submission" date="2021-01" db="EMBL/GenBank/DDBJ databases">
        <authorList>
            <person name="Corre E."/>
            <person name="Pelletier E."/>
            <person name="Niang G."/>
            <person name="Scheremetjew M."/>
            <person name="Finn R."/>
            <person name="Kale V."/>
            <person name="Holt S."/>
            <person name="Cochrane G."/>
            <person name="Meng A."/>
            <person name="Brown T."/>
            <person name="Cohen L."/>
        </authorList>
    </citation>
    <scope>NUCLEOTIDE SEQUENCE</scope>
    <source>
        <strain evidence="5">CCMP3105</strain>
    </source>
</reference>
<dbReference type="InterPro" id="IPR002921">
    <property type="entry name" value="Fungal_lipase-type"/>
</dbReference>
<dbReference type="GO" id="GO:0005576">
    <property type="term" value="C:extracellular region"/>
    <property type="evidence" value="ECO:0007669"/>
    <property type="project" value="InterPro"/>
</dbReference>
<evidence type="ECO:0000256" key="3">
    <source>
        <dbReference type="SAM" id="SignalP"/>
    </source>
</evidence>
<dbReference type="GO" id="GO:0006508">
    <property type="term" value="P:proteolysis"/>
    <property type="evidence" value="ECO:0007669"/>
    <property type="project" value="InterPro"/>
</dbReference>
<dbReference type="SUPFAM" id="SSF57414">
    <property type="entry name" value="Hairpin loop containing domain-like"/>
    <property type="match status" value="1"/>
</dbReference>
<dbReference type="CDD" id="cd00519">
    <property type="entry name" value="Lipase_3"/>
    <property type="match status" value="1"/>
</dbReference>
<keyword evidence="3" id="KW-0732">Signal</keyword>
<feature type="domain" description="Apple" evidence="4">
    <location>
        <begin position="453"/>
        <end position="530"/>
    </location>
</feature>
<dbReference type="PANTHER" id="PTHR45856:SF24">
    <property type="entry name" value="FUNGAL LIPASE-LIKE DOMAIN-CONTAINING PROTEIN"/>
    <property type="match status" value="1"/>
</dbReference>
<evidence type="ECO:0000256" key="1">
    <source>
        <dbReference type="ARBA" id="ARBA00022737"/>
    </source>
</evidence>
<keyword evidence="2" id="KW-1015">Disulfide bond</keyword>
<dbReference type="Pfam" id="PF01764">
    <property type="entry name" value="Lipase_3"/>
    <property type="match status" value="1"/>
</dbReference>
<dbReference type="AlphaFoldDB" id="A0A7S4T330"/>
<dbReference type="InterPro" id="IPR029058">
    <property type="entry name" value="AB_hydrolase_fold"/>
</dbReference>
<dbReference type="EMBL" id="HBNR01084497">
    <property type="protein sequence ID" value="CAE4662099.1"/>
    <property type="molecule type" value="Transcribed_RNA"/>
</dbReference>
<dbReference type="Gene3D" id="3.50.4.10">
    <property type="entry name" value="Hepatocyte Growth Factor"/>
    <property type="match status" value="1"/>
</dbReference>
<feature type="chain" id="PRO_5031386587" description="Apple domain-containing protein" evidence="3">
    <location>
        <begin position="21"/>
        <end position="643"/>
    </location>
</feature>
<accession>A0A7S4T330</accession>
<name>A0A7S4T330_9DINO</name>
<dbReference type="GO" id="GO:0006629">
    <property type="term" value="P:lipid metabolic process"/>
    <property type="evidence" value="ECO:0007669"/>
    <property type="project" value="InterPro"/>
</dbReference>
<evidence type="ECO:0000259" key="4">
    <source>
        <dbReference type="SMART" id="SM00223"/>
    </source>
</evidence>
<dbReference type="Gene3D" id="3.40.50.1820">
    <property type="entry name" value="alpha/beta hydrolase"/>
    <property type="match status" value="1"/>
</dbReference>
<proteinExistence type="predicted"/>
<dbReference type="PANTHER" id="PTHR45856">
    <property type="entry name" value="ALPHA/BETA-HYDROLASES SUPERFAMILY PROTEIN"/>
    <property type="match status" value="1"/>
</dbReference>
<sequence>MPLKQLPLVMVLLAASLGSAKHDHAVSAKGLSQGKFQSPAARAAALYRLPMVKAFAALSKLAYCGPGPMKPWLSGPRYGDAEEMPKVVGASCGPYCEEAGFRLGTTLLVSRGDHGQKNADFAFVSQLESTQKGRPPFAQCIISFRGTWVSPANNKVNGNTSLVEFQTPSCPSGCKVVGGPYAMWNRMEPDILKQLDALGCKTGSTIALTGHSLGAQLASIGMFFLSEKGYDIALSFTFEQPKPFNKKAVEVFEQVLTKHRPVSFFRVTHTNDKVVTYPGHSSIYQPGFQVWYESSTSDAKYKLCGTQLEAPTCGSLGIPKDQLCNMQGGNPEWLMCGGSAPMGGPHCISPVAPALNFCSMAGSSQVPINFLTSYAAACLMGNALANEAVFPTSSPGAWPIPPNKTKAGHPTTPSLLVGAPAPTPPPVPMPPLHKSPKKARGAKAKSVPGHVDCFQNDTYATPLGMYGHMVSQEESAFACQERCQKTAYCEMFSFYSWKSMQLPGGTCEITGGWGDYAPGMVGSVAGPKSCGESRPRLSQAEKTALYANYMQYVGSQLNPQLTMGYEKKTGGSMGLGVPKRLSLGRVLCLSLTMLVAGACASLAAVRATGLLVGVRGARGARGAGSPMAALMSAQEHDLERLVE</sequence>
<keyword evidence="1" id="KW-0677">Repeat</keyword>
<protein>
    <recommendedName>
        <fullName evidence="4">Apple domain-containing protein</fullName>
    </recommendedName>
</protein>
<dbReference type="SMART" id="SM00223">
    <property type="entry name" value="APPLE"/>
    <property type="match status" value="1"/>
</dbReference>
<dbReference type="InterPro" id="IPR051218">
    <property type="entry name" value="Sec_MonoDiacylglyc_Lipase"/>
</dbReference>
<dbReference type="InterPro" id="IPR000177">
    <property type="entry name" value="Apple"/>
</dbReference>
<feature type="signal peptide" evidence="3">
    <location>
        <begin position="1"/>
        <end position="20"/>
    </location>
</feature>
<evidence type="ECO:0000313" key="5">
    <source>
        <dbReference type="EMBL" id="CAE4662099.1"/>
    </source>
</evidence>
<organism evidence="5">
    <name type="scientific">Alexandrium monilatum</name>
    <dbReference type="NCBI Taxonomy" id="311494"/>
    <lineage>
        <taxon>Eukaryota</taxon>
        <taxon>Sar</taxon>
        <taxon>Alveolata</taxon>
        <taxon>Dinophyceae</taxon>
        <taxon>Gonyaulacales</taxon>
        <taxon>Pyrocystaceae</taxon>
        <taxon>Alexandrium</taxon>
    </lineage>
</organism>
<dbReference type="SUPFAM" id="SSF53474">
    <property type="entry name" value="alpha/beta-Hydrolases"/>
    <property type="match status" value="1"/>
</dbReference>